<dbReference type="InterPro" id="IPR000300">
    <property type="entry name" value="IPPc"/>
</dbReference>
<organism evidence="6 7">
    <name type="scientific">Punica granatum</name>
    <name type="common">Pomegranate</name>
    <dbReference type="NCBI Taxonomy" id="22663"/>
    <lineage>
        <taxon>Eukaryota</taxon>
        <taxon>Viridiplantae</taxon>
        <taxon>Streptophyta</taxon>
        <taxon>Embryophyta</taxon>
        <taxon>Tracheophyta</taxon>
        <taxon>Spermatophyta</taxon>
        <taxon>Magnoliopsida</taxon>
        <taxon>eudicotyledons</taxon>
        <taxon>Gunneridae</taxon>
        <taxon>Pentapetalae</taxon>
        <taxon>rosids</taxon>
        <taxon>malvids</taxon>
        <taxon>Myrtales</taxon>
        <taxon>Lythraceae</taxon>
        <taxon>Punica</taxon>
    </lineage>
</organism>
<dbReference type="SUPFAM" id="SSF56219">
    <property type="entry name" value="DNase I-like"/>
    <property type="match status" value="1"/>
</dbReference>
<dbReference type="AlphaFoldDB" id="A0A218WD16"/>
<dbReference type="GO" id="GO:0004439">
    <property type="term" value="F:phosphatidylinositol-4,5-bisphosphate 5-phosphatase activity"/>
    <property type="evidence" value="ECO:0007669"/>
    <property type="project" value="TreeGrafter"/>
</dbReference>
<sequence>MVALKKDYAEIILNTAKEAAARVIASEHRALRSQHDLNAAKGEALQLLLRLKKMIDAKETEAEINAINQRKRIEELEAQLQEAEDKILDLRVELRNVSDEVEKKKNEMQRFSGENTEEDAVYPKDEMPEEHLNNVVPIVPYSSDSEVESIAASSVTNRAFSQRIQDQNCVDATKQTGQLAASPQNYFGHSSDLASMIMRSTEPELYKNGCTQRIRAFERQHRDVSAAGEVVDGCISAMHELKSKASKKDARTSSLTFHRASSLATRKELLREEIKKPKQQARRTRKFQFVRSNCTSRRSYSRQLMRCSQSSSFVANCNLTNGNTKADEAIPAELSSMDTKEDMLEDPAGLKEGLHNNSSPLAKGKVLKGKRKRKVVRRKSLATSFRSVTGNYRTSLVGANVNRATDCCNVGQDEAEMESLQCVEPLFLFSKRTEDSARKEVHMSTIVKEQKLLNESQLLEQESDAAEVPVIPICNIDPEIIVGPVRSLKDEDVADDSKEPTKAKESRLLKYTFHRKRKKDSLNSLDDGPSPEKGNKKKLAMDTEDAAQESERSSVVNGSSRDSRRLAQVARQLRQISLPTNRSTSISKQSVLCHINLGMASNISGFWPVFADESDCEDDVNELFINPVEIDQSISVNELRIFVGTWNVAGRSPVGNLVVDLEEWLNTNDAADIYVLGFQEIVPLKTRNVIGAEDGTQANNWNVLIGKALNEKSGCPWLMPMPISSDSFCYSTTIEFPLTDHQGTSISGQPGSPLIDCLQTCNSLSNLSLSGYKLIASKKMVGVFISVWMRKHRLRKYHVSNVRVCSVACGIMGYLGNKGSVSVSMSIEGTSLCFIAAHLASGEKIGDEGRRNRQVSQIFRRTFFGQPHQFMKEDGHLPLTILGHDQIFWFGDLNYRLCLEDSLARQLIEKQDWRALQEFDQLRRELQDGGIFQGWKEGDIEFAPTYKYSSLNCNRYSGGLPRRFGEKQRTPAWCDRILWYGKGVKQLSYFRSESKFSDHRPVSALFSIQIEVVKSTTNLTARVAPLPADPIVLAGTMVPGKMEVKRKYLICN</sequence>
<name>A0A218WD16_PUNGR</name>
<evidence type="ECO:0000256" key="3">
    <source>
        <dbReference type="SAM" id="Coils"/>
    </source>
</evidence>
<dbReference type="PANTHER" id="PTHR45666">
    <property type="entry name" value="TYPE IV INOSITOL POLYPHOSPHATE 5-PHOSPHATASE 9"/>
    <property type="match status" value="1"/>
</dbReference>
<dbReference type="SMART" id="SM00128">
    <property type="entry name" value="IPPc"/>
    <property type="match status" value="1"/>
</dbReference>
<evidence type="ECO:0000313" key="6">
    <source>
        <dbReference type="EMBL" id="OWM70705.1"/>
    </source>
</evidence>
<evidence type="ECO:0000313" key="7">
    <source>
        <dbReference type="Proteomes" id="UP000197138"/>
    </source>
</evidence>
<evidence type="ECO:0000256" key="2">
    <source>
        <dbReference type="ARBA" id="ARBA00022801"/>
    </source>
</evidence>
<feature type="coiled-coil region" evidence="3">
    <location>
        <begin position="57"/>
        <end position="114"/>
    </location>
</feature>
<keyword evidence="2" id="KW-0378">Hydrolase</keyword>
<evidence type="ECO:0000259" key="5">
    <source>
        <dbReference type="SMART" id="SM00128"/>
    </source>
</evidence>
<dbReference type="GO" id="GO:0034485">
    <property type="term" value="F:phosphatidylinositol-3,4,5-trisphosphate 5-phosphatase activity"/>
    <property type="evidence" value="ECO:0007669"/>
    <property type="project" value="TreeGrafter"/>
</dbReference>
<comment type="caution">
    <text evidence="6">The sequence shown here is derived from an EMBL/GenBank/DDBJ whole genome shotgun (WGS) entry which is preliminary data.</text>
</comment>
<dbReference type="InterPro" id="IPR036691">
    <property type="entry name" value="Endo/exonu/phosph_ase_sf"/>
</dbReference>
<feature type="domain" description="Inositol polyphosphate-related phosphatase" evidence="5">
    <location>
        <begin position="637"/>
        <end position="1014"/>
    </location>
</feature>
<evidence type="ECO:0000256" key="1">
    <source>
        <dbReference type="ARBA" id="ARBA00010768"/>
    </source>
</evidence>
<feature type="region of interest" description="Disordered" evidence="4">
    <location>
        <begin position="519"/>
        <end position="563"/>
    </location>
</feature>
<keyword evidence="3" id="KW-0175">Coiled coil</keyword>
<dbReference type="EMBL" id="MTKT01004609">
    <property type="protein sequence ID" value="OWM70705.1"/>
    <property type="molecule type" value="Genomic_DNA"/>
</dbReference>
<dbReference type="InterPro" id="IPR045849">
    <property type="entry name" value="IP5P_plant"/>
</dbReference>
<feature type="compositionally biased region" description="Basic and acidic residues" evidence="4">
    <location>
        <begin position="491"/>
        <end position="508"/>
    </location>
</feature>
<dbReference type="GO" id="GO:0046856">
    <property type="term" value="P:phosphatidylinositol dephosphorylation"/>
    <property type="evidence" value="ECO:0007669"/>
    <property type="project" value="InterPro"/>
</dbReference>
<dbReference type="Proteomes" id="UP000197138">
    <property type="component" value="Unassembled WGS sequence"/>
</dbReference>
<dbReference type="Pfam" id="PF22669">
    <property type="entry name" value="Exo_endo_phos2"/>
    <property type="match status" value="1"/>
</dbReference>
<dbReference type="GO" id="GO:0004445">
    <property type="term" value="F:inositol-polyphosphate 5-phosphatase activity"/>
    <property type="evidence" value="ECO:0007669"/>
    <property type="project" value="InterPro"/>
</dbReference>
<accession>A0A218WD16</accession>
<feature type="region of interest" description="Disordered" evidence="4">
    <location>
        <begin position="350"/>
        <end position="373"/>
    </location>
</feature>
<dbReference type="PANTHER" id="PTHR45666:SF7">
    <property type="entry name" value="TYPE IV INOSITOL POLYPHOSPHATE 5-PHOSPHATASE 6-LIKE"/>
    <property type="match status" value="1"/>
</dbReference>
<feature type="region of interest" description="Disordered" evidence="4">
    <location>
        <begin position="491"/>
        <end position="510"/>
    </location>
</feature>
<reference evidence="7" key="1">
    <citation type="journal article" date="2017" name="Plant J.">
        <title>The pomegranate (Punica granatum L.) genome and the genomics of punicalagin biosynthesis.</title>
        <authorList>
            <person name="Qin G."/>
            <person name="Xu C."/>
            <person name="Ming R."/>
            <person name="Tang H."/>
            <person name="Guyot R."/>
            <person name="Kramer E.M."/>
            <person name="Hu Y."/>
            <person name="Yi X."/>
            <person name="Qi Y."/>
            <person name="Xu X."/>
            <person name="Gao Z."/>
            <person name="Pan H."/>
            <person name="Jian J."/>
            <person name="Tian Y."/>
            <person name="Yue Z."/>
            <person name="Xu Y."/>
        </authorList>
    </citation>
    <scope>NUCLEOTIDE SEQUENCE [LARGE SCALE GENOMIC DNA]</scope>
    <source>
        <strain evidence="7">cv. Dabenzi</strain>
    </source>
</reference>
<gene>
    <name evidence="6" type="ORF">CDL15_Pgr014378</name>
</gene>
<protein>
    <recommendedName>
        <fullName evidence="5">Inositol polyphosphate-related phosphatase domain-containing protein</fullName>
    </recommendedName>
</protein>
<comment type="similarity">
    <text evidence="1">Belongs to the inositol polyphosphate 5-phosphatase family.</text>
</comment>
<dbReference type="Gene3D" id="3.60.10.10">
    <property type="entry name" value="Endonuclease/exonuclease/phosphatase"/>
    <property type="match status" value="1"/>
</dbReference>
<proteinExistence type="inferred from homology"/>
<evidence type="ECO:0000256" key="4">
    <source>
        <dbReference type="SAM" id="MobiDB-lite"/>
    </source>
</evidence>